<evidence type="ECO:0000313" key="2">
    <source>
        <dbReference type="EMBL" id="KON91531.1"/>
    </source>
</evidence>
<gene>
    <name evidence="2" type="ORF">AF331_03160</name>
    <name evidence="3" type="ORF">FZC83_03320</name>
</gene>
<dbReference type="Proteomes" id="UP000037405">
    <property type="component" value="Unassembled WGS sequence"/>
</dbReference>
<dbReference type="Proteomes" id="UP000322997">
    <property type="component" value="Unassembled WGS sequence"/>
</dbReference>
<sequence>MKAVERILLKLMIMHLILLFAAQWLIHYDPIPSLRKITFYEGVEKLTYSEILETIKNPGR</sequence>
<evidence type="ECO:0000256" key="1">
    <source>
        <dbReference type="SAM" id="Phobius"/>
    </source>
</evidence>
<name>A0A0M0GQ35_9BACI</name>
<reference evidence="4" key="1">
    <citation type="submission" date="2015-07" db="EMBL/GenBank/DDBJ databases">
        <title>Fjat-14235 jcm11544.</title>
        <authorList>
            <person name="Liu B."/>
            <person name="Wang J."/>
            <person name="Zhu Y."/>
            <person name="Liu G."/>
            <person name="Chen Q."/>
            <person name="Chen Z."/>
            <person name="Lan J."/>
            <person name="Che J."/>
            <person name="Ge C."/>
            <person name="Shi H."/>
            <person name="Pan Z."/>
            <person name="Liu X."/>
        </authorList>
    </citation>
    <scope>NUCLEOTIDE SEQUENCE [LARGE SCALE GENOMIC DNA]</scope>
    <source>
        <strain evidence="4">JCM 11544</strain>
    </source>
</reference>
<proteinExistence type="predicted"/>
<evidence type="ECO:0000313" key="4">
    <source>
        <dbReference type="Proteomes" id="UP000037405"/>
    </source>
</evidence>
<keyword evidence="1" id="KW-0812">Transmembrane</keyword>
<dbReference type="AlphaFoldDB" id="A0A0M0GQ35"/>
<keyword evidence="1" id="KW-0472">Membrane</keyword>
<dbReference type="InterPro" id="IPR035281">
    <property type="entry name" value="DUF5359"/>
</dbReference>
<comment type="caution">
    <text evidence="2">The sequence shown here is derived from an EMBL/GenBank/DDBJ whole genome shotgun (WGS) entry which is preliminary data.</text>
</comment>
<protein>
    <submittedName>
        <fullName evidence="2">Uncharacterized protein</fullName>
    </submittedName>
</protein>
<reference evidence="3 5" key="3">
    <citation type="submission" date="2019-08" db="EMBL/GenBank/DDBJ databases">
        <title>Bacillus genomes from the desert of Cuatro Cienegas, Coahuila.</title>
        <authorList>
            <person name="Olmedo-Alvarez G."/>
        </authorList>
    </citation>
    <scope>NUCLEOTIDE SEQUENCE [LARGE SCALE GENOMIC DNA]</scope>
    <source>
        <strain evidence="3 5">CH108_3D</strain>
    </source>
</reference>
<dbReference type="OrthoDB" id="2697487at2"/>
<keyword evidence="1" id="KW-1133">Transmembrane helix</keyword>
<reference evidence="2" key="2">
    <citation type="submission" date="2015-07" db="EMBL/GenBank/DDBJ databases">
        <title>MeaNS - Measles Nucleotide Surveillance Program.</title>
        <authorList>
            <person name="Tran T."/>
            <person name="Druce J."/>
        </authorList>
    </citation>
    <scope>NUCLEOTIDE SEQUENCE</scope>
    <source>
        <strain evidence="2">JCM 11544</strain>
    </source>
</reference>
<keyword evidence="4" id="KW-1185">Reference proteome</keyword>
<organism evidence="2 4">
    <name type="scientific">Rossellomorea marisflavi</name>
    <dbReference type="NCBI Taxonomy" id="189381"/>
    <lineage>
        <taxon>Bacteria</taxon>
        <taxon>Bacillati</taxon>
        <taxon>Bacillota</taxon>
        <taxon>Bacilli</taxon>
        <taxon>Bacillales</taxon>
        <taxon>Bacillaceae</taxon>
        <taxon>Rossellomorea</taxon>
    </lineage>
</organism>
<dbReference type="EMBL" id="VTEQ01000001">
    <property type="protein sequence ID" value="TYS56613.1"/>
    <property type="molecule type" value="Genomic_DNA"/>
</dbReference>
<dbReference type="STRING" id="189381.GCA_900166615_03673"/>
<evidence type="ECO:0000313" key="5">
    <source>
        <dbReference type="Proteomes" id="UP000322997"/>
    </source>
</evidence>
<evidence type="ECO:0000313" key="3">
    <source>
        <dbReference type="EMBL" id="TYS56613.1"/>
    </source>
</evidence>
<dbReference type="RefSeq" id="WP_053426721.1">
    <property type="nucleotide sequence ID" value="NZ_BSED01000139.1"/>
</dbReference>
<dbReference type="EMBL" id="LGUE01000001">
    <property type="protein sequence ID" value="KON91531.1"/>
    <property type="molecule type" value="Genomic_DNA"/>
</dbReference>
<dbReference type="Pfam" id="PF17313">
    <property type="entry name" value="DUF5359"/>
    <property type="match status" value="1"/>
</dbReference>
<dbReference type="PATRIC" id="fig|189381.12.peg.724"/>
<feature type="transmembrane region" description="Helical" evidence="1">
    <location>
        <begin position="7"/>
        <end position="26"/>
    </location>
</feature>
<accession>A0A0M0GQ35</accession>